<dbReference type="EMBL" id="NXDM01000007">
    <property type="protein sequence ID" value="PCK81270.1"/>
    <property type="molecule type" value="Genomic_DNA"/>
</dbReference>
<evidence type="ECO:0000313" key="3">
    <source>
        <dbReference type="Proteomes" id="UP000218807"/>
    </source>
</evidence>
<accession>A0A2A5KW63</accession>
<dbReference type="RefSeq" id="WP_106797224.1">
    <property type="nucleotide sequence ID" value="NZ_NXDM01000007.1"/>
</dbReference>
<evidence type="ECO:0000313" key="2">
    <source>
        <dbReference type="EMBL" id="PCK81270.1"/>
    </source>
</evidence>
<protein>
    <recommendedName>
        <fullName evidence="1">GIY-YIG domain-containing protein</fullName>
    </recommendedName>
</protein>
<organism evidence="2 3">
    <name type="scientific">Rhizobium sophoriradicis</name>
    <dbReference type="NCBI Taxonomy" id="1535245"/>
    <lineage>
        <taxon>Bacteria</taxon>
        <taxon>Pseudomonadati</taxon>
        <taxon>Pseudomonadota</taxon>
        <taxon>Alphaproteobacteria</taxon>
        <taxon>Hyphomicrobiales</taxon>
        <taxon>Rhizobiaceae</taxon>
        <taxon>Rhizobium/Agrobacterium group</taxon>
        <taxon>Rhizobium</taxon>
    </lineage>
</organism>
<evidence type="ECO:0000259" key="1">
    <source>
        <dbReference type="PROSITE" id="PS50164"/>
    </source>
</evidence>
<dbReference type="InterPro" id="IPR000305">
    <property type="entry name" value="GIY-YIG_endonuc"/>
</dbReference>
<gene>
    <name evidence="2" type="ORF">CPT34_08485</name>
</gene>
<dbReference type="AlphaFoldDB" id="A0A2A5KW63"/>
<sequence>MSTGIFGLLSAPARDRFHYWQGRSGQWWITTVFPLLSSHVGDASVYLMVRRDAEGRAHPLYVGQTSDTARRMEEHLHVNVLRAIGLGGNELHVHLLAKTKAERFSIETDLRNGHDTPLNRQPSSAGLGGLFGLGASYRNEQQHESLLGRSGV</sequence>
<reference evidence="2 3" key="1">
    <citation type="submission" date="2017-09" db="EMBL/GenBank/DDBJ databases">
        <title>Comparative genomics of rhizobia isolated from Phaseolus vulgaris in China.</title>
        <authorList>
            <person name="Tong W."/>
        </authorList>
    </citation>
    <scope>NUCLEOTIDE SEQUENCE [LARGE SCALE GENOMIC DNA]</scope>
    <source>
        <strain evidence="2 3">L101</strain>
    </source>
</reference>
<comment type="caution">
    <text evidence="2">The sequence shown here is derived from an EMBL/GenBank/DDBJ whole genome shotgun (WGS) entry which is preliminary data.</text>
</comment>
<dbReference type="Proteomes" id="UP000218807">
    <property type="component" value="Unassembled WGS sequence"/>
</dbReference>
<proteinExistence type="predicted"/>
<name>A0A2A5KW63_9HYPH</name>
<dbReference type="PROSITE" id="PS50164">
    <property type="entry name" value="GIY_YIG"/>
    <property type="match status" value="1"/>
</dbReference>
<keyword evidence="3" id="KW-1185">Reference proteome</keyword>
<feature type="domain" description="GIY-YIG" evidence="1">
    <location>
        <begin position="41"/>
        <end position="120"/>
    </location>
</feature>